<feature type="non-terminal residue" evidence="2">
    <location>
        <position position="1"/>
    </location>
</feature>
<sequence>FSARYTTAKRVESGEYILRARADDGIRVYVDGELVIGRWTNSSFREDNIKITIADRVNVPAGEENIHWIEVEYYDYLSVGKVEVLLEQS</sequence>
<proteinExistence type="predicted"/>
<dbReference type="SUPFAM" id="SSF56988">
    <property type="entry name" value="Anthrax protective antigen"/>
    <property type="match status" value="1"/>
</dbReference>
<dbReference type="Pfam" id="PF07691">
    <property type="entry name" value="PA14"/>
    <property type="match status" value="1"/>
</dbReference>
<dbReference type="EMBL" id="JACHGH010000010">
    <property type="protein sequence ID" value="MBB6454506.1"/>
    <property type="molecule type" value="Genomic_DNA"/>
</dbReference>
<dbReference type="Gene3D" id="3.90.182.10">
    <property type="entry name" value="Toxin - Anthrax Protective Antigen,domain 1"/>
    <property type="match status" value="1"/>
</dbReference>
<comment type="caution">
    <text evidence="2">The sequence shown here is derived from an EMBL/GenBank/DDBJ whole genome shotgun (WGS) entry which is preliminary data.</text>
</comment>
<evidence type="ECO:0000259" key="1">
    <source>
        <dbReference type="PROSITE" id="PS51820"/>
    </source>
</evidence>
<dbReference type="RefSeq" id="WP_260400954.1">
    <property type="nucleotide sequence ID" value="NZ_JACHGH010000010.1"/>
</dbReference>
<dbReference type="AlphaFoldDB" id="A0A841Q7Y4"/>
<feature type="domain" description="PA14" evidence="1">
    <location>
        <begin position="1"/>
        <end position="89"/>
    </location>
</feature>
<name>A0A841Q7Y4_9BACI</name>
<protein>
    <recommendedName>
        <fullName evidence="1">PA14 domain-containing protein</fullName>
    </recommendedName>
</protein>
<dbReference type="InterPro" id="IPR011658">
    <property type="entry name" value="PA14_dom"/>
</dbReference>
<dbReference type="PROSITE" id="PS51820">
    <property type="entry name" value="PA14"/>
    <property type="match status" value="1"/>
</dbReference>
<evidence type="ECO:0000313" key="3">
    <source>
        <dbReference type="Proteomes" id="UP000581688"/>
    </source>
</evidence>
<accession>A0A841Q7Y4</accession>
<dbReference type="Proteomes" id="UP000581688">
    <property type="component" value="Unassembled WGS sequence"/>
</dbReference>
<evidence type="ECO:0000313" key="2">
    <source>
        <dbReference type="EMBL" id="MBB6454506.1"/>
    </source>
</evidence>
<organism evidence="2 3">
    <name type="scientific">Salirhabdus euzebyi</name>
    <dbReference type="NCBI Taxonomy" id="394506"/>
    <lineage>
        <taxon>Bacteria</taxon>
        <taxon>Bacillati</taxon>
        <taxon>Bacillota</taxon>
        <taxon>Bacilli</taxon>
        <taxon>Bacillales</taxon>
        <taxon>Bacillaceae</taxon>
        <taxon>Salirhabdus</taxon>
    </lineage>
</organism>
<dbReference type="InterPro" id="IPR037524">
    <property type="entry name" value="PA14/GLEYA"/>
</dbReference>
<gene>
    <name evidence="2" type="ORF">HNQ94_002995</name>
</gene>
<reference evidence="2 3" key="1">
    <citation type="submission" date="2020-08" db="EMBL/GenBank/DDBJ databases">
        <title>Genomic Encyclopedia of Type Strains, Phase IV (KMG-IV): sequencing the most valuable type-strain genomes for metagenomic binning, comparative biology and taxonomic classification.</title>
        <authorList>
            <person name="Goeker M."/>
        </authorList>
    </citation>
    <scope>NUCLEOTIDE SEQUENCE [LARGE SCALE GENOMIC DNA]</scope>
    <source>
        <strain evidence="2 3">DSM 19612</strain>
    </source>
</reference>
<keyword evidence="3" id="KW-1185">Reference proteome</keyword>